<dbReference type="GeneID" id="25260413"/>
<feature type="region of interest" description="Disordered" evidence="2">
    <location>
        <begin position="385"/>
        <end position="411"/>
    </location>
</feature>
<sequence>MSSGKVVAPPSITSAIPAGKAGNPSAPSSSSTRQRQSNGAGSARVPTKDSVYENKRKVYEQTMDTLSKEIDSLKAKSVELSEKIKLLVSGEEGKAEREAIFTALQKMRKQKDQLMEERNVLSKRLDEALEIARSRGAELDVAREKLPCKRREDIDQKIADLNRSIESGVSLSEEKKLVAEISKLHKARRSFDAISSLVAGKDQIDAQVESIRSSMKKLDPELKALKAHIKEENEKYTQLLTRNSSSTNAIQSMRKNLEEIRSQIDKKFKERSSAYEAFSLAKEAHKEWASERQEKYQALLVRREIENEINDLEIELHSLSVDKIPKEVESLEALENVLSAFIAPSKEAEKKMPSGSTPAPRPVEGIDEKKFVVLEKTEESYFVGKKANPKPASLRATSSTAHAATKTAKTSSISLPHWVSLDLEVYAIGAVHSSDDAKKAIERITEMKQKIVEASRSANKDKEEERSQLRAKIDALKAKLSEAKDTTKYSEAKDTTKPSQ</sequence>
<feature type="compositionally biased region" description="Low complexity" evidence="2">
    <location>
        <begin position="396"/>
        <end position="411"/>
    </location>
</feature>
<reference evidence="3 4" key="1">
    <citation type="submission" date="2014-04" db="EMBL/GenBank/DDBJ databases">
        <title>A new species of microsporidia sheds light on the evolution of extreme parasitism.</title>
        <authorList>
            <person name="Haag K.L."/>
            <person name="James T.Y."/>
            <person name="Larsson R."/>
            <person name="Schaer T.M."/>
            <person name="Refardt D."/>
            <person name="Pombert J.-F."/>
            <person name="Ebert D."/>
        </authorList>
    </citation>
    <scope>NUCLEOTIDE SEQUENCE [LARGE SCALE GENOMIC DNA]</scope>
    <source>
        <strain evidence="3 4">UGP3</strain>
        <tissue evidence="3">Spores</tissue>
    </source>
</reference>
<dbReference type="OrthoDB" id="2195113at2759"/>
<proteinExistence type="predicted"/>
<evidence type="ECO:0000256" key="1">
    <source>
        <dbReference type="SAM" id="Coils"/>
    </source>
</evidence>
<dbReference type="GO" id="GO:0005783">
    <property type="term" value="C:endoplasmic reticulum"/>
    <property type="evidence" value="ECO:0007669"/>
    <property type="project" value="TreeGrafter"/>
</dbReference>
<evidence type="ECO:0000313" key="4">
    <source>
        <dbReference type="Proteomes" id="UP000029725"/>
    </source>
</evidence>
<feature type="coiled-coil region" evidence="1">
    <location>
        <begin position="437"/>
        <end position="486"/>
    </location>
</feature>
<keyword evidence="4" id="KW-1185">Reference proteome</keyword>
<dbReference type="PANTHER" id="PTHR31027:SF2">
    <property type="entry name" value="LEBERCILIN DOMAIN-CONTAINING PROTEIN"/>
    <property type="match status" value="1"/>
</dbReference>
<protein>
    <submittedName>
        <fullName evidence="3">Uncharacterized protein</fullName>
    </submittedName>
</protein>
<evidence type="ECO:0000313" key="3">
    <source>
        <dbReference type="EMBL" id="KGG50671.1"/>
    </source>
</evidence>
<dbReference type="GO" id="GO:1990904">
    <property type="term" value="C:ribonucleoprotein complex"/>
    <property type="evidence" value="ECO:0007669"/>
    <property type="project" value="TreeGrafter"/>
</dbReference>
<dbReference type="GO" id="GO:0003729">
    <property type="term" value="F:mRNA binding"/>
    <property type="evidence" value="ECO:0007669"/>
    <property type="project" value="TreeGrafter"/>
</dbReference>
<dbReference type="GO" id="GO:0008298">
    <property type="term" value="P:intracellular mRNA localization"/>
    <property type="evidence" value="ECO:0007669"/>
    <property type="project" value="TreeGrafter"/>
</dbReference>
<dbReference type="VEuPathDB" id="MicrosporidiaDB:DI09_5p180"/>
<name>A0A098VSE5_9MICR</name>
<dbReference type="RefSeq" id="XP_013237098.1">
    <property type="nucleotide sequence ID" value="XM_013381644.1"/>
</dbReference>
<dbReference type="GO" id="GO:0042175">
    <property type="term" value="C:nuclear outer membrane-endoplasmic reticulum membrane network"/>
    <property type="evidence" value="ECO:0007669"/>
    <property type="project" value="TreeGrafter"/>
</dbReference>
<dbReference type="AlphaFoldDB" id="A0A098VSE5"/>
<dbReference type="EMBL" id="JMKJ01000555">
    <property type="protein sequence ID" value="KGG50671.1"/>
    <property type="molecule type" value="Genomic_DNA"/>
</dbReference>
<feature type="region of interest" description="Disordered" evidence="2">
    <location>
        <begin position="1"/>
        <end position="54"/>
    </location>
</feature>
<accession>A0A098VSE5</accession>
<feature type="coiled-coil region" evidence="1">
    <location>
        <begin position="222"/>
        <end position="270"/>
    </location>
</feature>
<dbReference type="InterPro" id="IPR039604">
    <property type="entry name" value="Bfr1"/>
</dbReference>
<organism evidence="3 4">
    <name type="scientific">Mitosporidium daphniae</name>
    <dbReference type="NCBI Taxonomy" id="1485682"/>
    <lineage>
        <taxon>Eukaryota</taxon>
        <taxon>Fungi</taxon>
        <taxon>Fungi incertae sedis</taxon>
        <taxon>Microsporidia</taxon>
        <taxon>Mitosporidium</taxon>
    </lineage>
</organism>
<dbReference type="HOGENOM" id="CLU_545227_0_0_1"/>
<comment type="caution">
    <text evidence="3">The sequence shown here is derived from an EMBL/GenBank/DDBJ whole genome shotgun (WGS) entry which is preliminary data.</text>
</comment>
<dbReference type="Proteomes" id="UP000029725">
    <property type="component" value="Unassembled WGS sequence"/>
</dbReference>
<gene>
    <name evidence="3" type="ORF">DI09_5p180</name>
</gene>
<evidence type="ECO:0000256" key="2">
    <source>
        <dbReference type="SAM" id="MobiDB-lite"/>
    </source>
</evidence>
<dbReference type="PANTHER" id="PTHR31027">
    <property type="entry name" value="NUCLEAR SEGREGATION PROTEIN BFR1"/>
    <property type="match status" value="1"/>
</dbReference>
<keyword evidence="1" id="KW-0175">Coiled coil</keyword>
<feature type="coiled-coil region" evidence="1">
    <location>
        <begin position="56"/>
        <end position="131"/>
    </location>
</feature>
<feature type="compositionally biased region" description="Polar residues" evidence="2">
    <location>
        <begin position="25"/>
        <end position="40"/>
    </location>
</feature>